<evidence type="ECO:0000313" key="2">
    <source>
        <dbReference type="Proteomes" id="UP000242656"/>
    </source>
</evidence>
<proteinExistence type="predicted"/>
<sequence length="184" mass="21691">MFVQIEQEGLDNKNLIIRNNLIPVKEKIIAQISLEDSNTVFYYDFTKIKGINTSGVDEIIAKVVKHITKNEKDKFLFLCNLQEELYEHRFNIDYSLNKLEIAIVEKTYEDKVNFLGKVSDTHRELLKEVYESKKVTARMLADKLDKKITLLSTHLNKLYTNRLIKRREELLPDGGRQYIYESIF</sequence>
<dbReference type="Gene3D" id="1.10.10.10">
    <property type="entry name" value="Winged helix-like DNA-binding domain superfamily/Winged helix DNA-binding domain"/>
    <property type="match status" value="1"/>
</dbReference>
<organism evidence="1 2">
    <name type="scientific">Bacillus cereus</name>
    <dbReference type="NCBI Taxonomy" id="1396"/>
    <lineage>
        <taxon>Bacteria</taxon>
        <taxon>Bacillati</taxon>
        <taxon>Bacillota</taxon>
        <taxon>Bacilli</taxon>
        <taxon>Bacillales</taxon>
        <taxon>Bacillaceae</taxon>
        <taxon>Bacillus</taxon>
        <taxon>Bacillus cereus group</taxon>
    </lineage>
</organism>
<dbReference type="EMBL" id="NUWN01000035">
    <property type="protein sequence ID" value="PFK43195.1"/>
    <property type="molecule type" value="Genomic_DNA"/>
</dbReference>
<dbReference type="Proteomes" id="UP000242656">
    <property type="component" value="Unassembled WGS sequence"/>
</dbReference>
<dbReference type="AlphaFoldDB" id="A0A2B0MQ39"/>
<accession>A0A2B0MQ39</accession>
<dbReference type="RefSeq" id="WP_098490702.1">
    <property type="nucleotide sequence ID" value="NZ_NUWN01000035.1"/>
</dbReference>
<evidence type="ECO:0000313" key="1">
    <source>
        <dbReference type="EMBL" id="PFK43195.1"/>
    </source>
</evidence>
<gene>
    <name evidence="1" type="ORF">COI93_10225</name>
</gene>
<dbReference type="InterPro" id="IPR036390">
    <property type="entry name" value="WH_DNA-bd_sf"/>
</dbReference>
<dbReference type="InterPro" id="IPR036388">
    <property type="entry name" value="WH-like_DNA-bd_sf"/>
</dbReference>
<reference evidence="1 2" key="1">
    <citation type="submission" date="2017-09" db="EMBL/GenBank/DDBJ databases">
        <title>Large-scale bioinformatics analysis of Bacillus genomes uncovers conserved roles of natural products in bacterial physiology.</title>
        <authorList>
            <consortium name="Agbiome Team Llc"/>
            <person name="Bleich R.M."/>
            <person name="Grubbs K.J."/>
            <person name="Santa Maria K.C."/>
            <person name="Allen S.E."/>
            <person name="Farag S."/>
            <person name="Shank E.A."/>
            <person name="Bowers A."/>
        </authorList>
    </citation>
    <scope>NUCLEOTIDE SEQUENCE [LARGE SCALE GENOMIC DNA]</scope>
    <source>
        <strain evidence="1 2">AFS083043</strain>
    </source>
</reference>
<protein>
    <submittedName>
        <fullName evidence="1">Uncharacterized protein</fullName>
    </submittedName>
</protein>
<name>A0A2B0MQ39_BACCE</name>
<comment type="caution">
    <text evidence="1">The sequence shown here is derived from an EMBL/GenBank/DDBJ whole genome shotgun (WGS) entry which is preliminary data.</text>
</comment>
<dbReference type="SUPFAM" id="SSF46785">
    <property type="entry name" value="Winged helix' DNA-binding domain"/>
    <property type="match status" value="1"/>
</dbReference>